<dbReference type="AlphaFoldDB" id="A0A8S1P667"/>
<evidence type="ECO:0000256" key="1">
    <source>
        <dbReference type="PROSITE-ProRule" id="PRU00221"/>
    </source>
</evidence>
<dbReference type="GO" id="GO:0031932">
    <property type="term" value="C:TORC2 complex"/>
    <property type="evidence" value="ECO:0007669"/>
    <property type="project" value="InterPro"/>
</dbReference>
<dbReference type="InterPro" id="IPR037588">
    <property type="entry name" value="MLST8"/>
</dbReference>
<accession>A0A8S1P667</accession>
<evidence type="ECO:0008006" key="4">
    <source>
        <dbReference type="Google" id="ProtNLM"/>
    </source>
</evidence>
<dbReference type="InterPro" id="IPR001680">
    <property type="entry name" value="WD40_rpt"/>
</dbReference>
<feature type="repeat" description="WD" evidence="1">
    <location>
        <begin position="1"/>
        <end position="30"/>
    </location>
</feature>
<evidence type="ECO:0000313" key="2">
    <source>
        <dbReference type="EMBL" id="CAD8098488.1"/>
    </source>
</evidence>
<gene>
    <name evidence="2" type="ORF">PPRIM_AZ9-3.1.T1070066</name>
</gene>
<dbReference type="GO" id="GO:0032956">
    <property type="term" value="P:regulation of actin cytoskeleton organization"/>
    <property type="evidence" value="ECO:0007669"/>
    <property type="project" value="TreeGrafter"/>
</dbReference>
<dbReference type="PANTHER" id="PTHR19842">
    <property type="entry name" value="G BETA-LIKE PROTEIN GBL"/>
    <property type="match status" value="1"/>
</dbReference>
<name>A0A8S1P667_PARPR</name>
<evidence type="ECO:0000313" key="3">
    <source>
        <dbReference type="Proteomes" id="UP000688137"/>
    </source>
</evidence>
<dbReference type="EMBL" id="CAJJDM010000110">
    <property type="protein sequence ID" value="CAD8098488.1"/>
    <property type="molecule type" value="Genomic_DNA"/>
</dbReference>
<dbReference type="SMART" id="SM00320">
    <property type="entry name" value="WD40"/>
    <property type="match status" value="6"/>
</dbReference>
<feature type="repeat" description="WD" evidence="1">
    <location>
        <begin position="258"/>
        <end position="299"/>
    </location>
</feature>
<keyword evidence="3" id="KW-1185">Reference proteome</keyword>
<proteinExistence type="predicted"/>
<feature type="repeat" description="WD" evidence="1">
    <location>
        <begin position="206"/>
        <end position="247"/>
    </location>
</feature>
<protein>
    <recommendedName>
        <fullName evidence="4">Target of rapamycin complex subunit LST8</fullName>
    </recommendedName>
</protein>
<dbReference type="GO" id="GO:0031931">
    <property type="term" value="C:TORC1 complex"/>
    <property type="evidence" value="ECO:0007669"/>
    <property type="project" value="InterPro"/>
</dbReference>
<keyword evidence="1" id="KW-0853">WD repeat</keyword>
<dbReference type="FunFam" id="2.130.10.10:FF:001168">
    <property type="entry name" value="G beta-like protein GBL"/>
    <property type="match status" value="1"/>
</dbReference>
<dbReference type="Pfam" id="PF00400">
    <property type="entry name" value="WD40"/>
    <property type="match status" value="3"/>
</dbReference>
<dbReference type="GO" id="GO:0031929">
    <property type="term" value="P:TOR signaling"/>
    <property type="evidence" value="ECO:0007669"/>
    <property type="project" value="InterPro"/>
</dbReference>
<dbReference type="Proteomes" id="UP000688137">
    <property type="component" value="Unassembled WGS sequence"/>
</dbReference>
<dbReference type="PROSITE" id="PS50082">
    <property type="entry name" value="WD_REPEATS_2"/>
    <property type="match status" value="4"/>
</dbReference>
<comment type="caution">
    <text evidence="2">The sequence shown here is derived from an EMBL/GenBank/DDBJ whole genome shotgun (WGS) entry which is preliminary data.</text>
</comment>
<dbReference type="PANTHER" id="PTHR19842:SF0">
    <property type="entry name" value="TARGET OF RAPAMYCIN COMPLEX SUBUNIT LST8"/>
    <property type="match status" value="1"/>
</dbReference>
<reference evidence="2" key="1">
    <citation type="submission" date="2021-01" db="EMBL/GenBank/DDBJ databases">
        <authorList>
            <consortium name="Genoscope - CEA"/>
            <person name="William W."/>
        </authorList>
    </citation>
    <scope>NUCLEOTIDE SEQUENCE</scope>
</reference>
<feature type="repeat" description="WD" evidence="1">
    <location>
        <begin position="75"/>
        <end position="116"/>
    </location>
</feature>
<dbReference type="PROSITE" id="PS50294">
    <property type="entry name" value="WD_REPEATS_REGION"/>
    <property type="match status" value="2"/>
</dbReference>
<sequence length="318" mass="36249">MSENDVILVTSSYDHTFIFWDATTGQQKEDINYGEKVIVNRIDISQDKKHLAAGGNFFACYYDVISQKKVPVYVYDGYKNNITGIGFLKDSNFFYTCSEDGFIRIHDLRSNNLSREYQEKEPLNTICLHPNETELIVGDQMGNVKIYDFQQNKVRLKLSPCPEVGIRSISIAYNASQIVAADSQGQCHTYMMNNMDLTEQSLLYKFEAHQDYILKASISADLRYLATCSADKTVKLWTLNEKNLGNDKYPRWELFSTLYGHGKWVWDCAFSCDSEYIITASSDLTTKIWQTDSAAVLRTLKGHKQAVTSLSINDIAID</sequence>
<organism evidence="2 3">
    <name type="scientific">Paramecium primaurelia</name>
    <dbReference type="NCBI Taxonomy" id="5886"/>
    <lineage>
        <taxon>Eukaryota</taxon>
        <taxon>Sar</taxon>
        <taxon>Alveolata</taxon>
        <taxon>Ciliophora</taxon>
        <taxon>Intramacronucleata</taxon>
        <taxon>Oligohymenophorea</taxon>
        <taxon>Peniculida</taxon>
        <taxon>Parameciidae</taxon>
        <taxon>Paramecium</taxon>
    </lineage>
</organism>
<dbReference type="OMA" id="VQRNYKH"/>